<evidence type="ECO:0000313" key="2">
    <source>
        <dbReference type="EMBL" id="GFO13891.1"/>
    </source>
</evidence>
<protein>
    <submittedName>
        <fullName evidence="2">Uncharacterized protein</fullName>
    </submittedName>
</protein>
<feature type="compositionally biased region" description="Polar residues" evidence="1">
    <location>
        <begin position="148"/>
        <end position="158"/>
    </location>
</feature>
<feature type="compositionally biased region" description="Low complexity" evidence="1">
    <location>
        <begin position="218"/>
        <end position="250"/>
    </location>
</feature>
<dbReference type="Proteomes" id="UP000735302">
    <property type="component" value="Unassembled WGS sequence"/>
</dbReference>
<proteinExistence type="predicted"/>
<dbReference type="AlphaFoldDB" id="A0AAV4B505"/>
<accession>A0AAV4B505</accession>
<organism evidence="2 3">
    <name type="scientific">Plakobranchus ocellatus</name>
    <dbReference type="NCBI Taxonomy" id="259542"/>
    <lineage>
        <taxon>Eukaryota</taxon>
        <taxon>Metazoa</taxon>
        <taxon>Spiralia</taxon>
        <taxon>Lophotrochozoa</taxon>
        <taxon>Mollusca</taxon>
        <taxon>Gastropoda</taxon>
        <taxon>Heterobranchia</taxon>
        <taxon>Euthyneura</taxon>
        <taxon>Panpulmonata</taxon>
        <taxon>Sacoglossa</taxon>
        <taxon>Placobranchoidea</taxon>
        <taxon>Plakobranchidae</taxon>
        <taxon>Plakobranchus</taxon>
    </lineage>
</organism>
<feature type="region of interest" description="Disordered" evidence="1">
    <location>
        <begin position="100"/>
        <end position="257"/>
    </location>
</feature>
<feature type="compositionally biased region" description="Basic residues" evidence="1">
    <location>
        <begin position="277"/>
        <end position="287"/>
    </location>
</feature>
<dbReference type="EMBL" id="BLXT01004515">
    <property type="protein sequence ID" value="GFO13891.1"/>
    <property type="molecule type" value="Genomic_DNA"/>
</dbReference>
<sequence length="338" mass="37288">MGSSPRQHPKAAGYATDRTRENSYLENKSPCTKLPNHGLMYHRSSFSTLSIYDIKRFLPEEQPAIRREFSELNTISKSYNTDFSAMNSNDKQESIMETSGETNTVDKYSNDKNSDQCVGDTENNTSNHKTGKRAINDKTFIISHAHPSGNTDESSMSIEQRALPAAASRPKLRKKSKSTLTPKLSNQSKANSKTKDVHPGRKSVISSQNHASSNSEKTNATATNHVTSTTATSKTTAMQTTTPTTTNDYNHGGSTETGSSYDLKLKIAHEALTPRRVKNGPNAKKKNINSNENTPRQLKKAKILKRTSALLKTLESSPYLQGPIRRTSDLSLAKIKKP</sequence>
<keyword evidence="3" id="KW-1185">Reference proteome</keyword>
<feature type="region of interest" description="Disordered" evidence="1">
    <location>
        <begin position="277"/>
        <end position="299"/>
    </location>
</feature>
<comment type="caution">
    <text evidence="2">The sequence shown here is derived from an EMBL/GenBank/DDBJ whole genome shotgun (WGS) entry which is preliminary data.</text>
</comment>
<gene>
    <name evidence="2" type="ORF">PoB_004039600</name>
</gene>
<name>A0AAV4B505_9GAST</name>
<reference evidence="2 3" key="1">
    <citation type="journal article" date="2021" name="Elife">
        <title>Chloroplast acquisition without the gene transfer in kleptoplastic sea slugs, Plakobranchus ocellatus.</title>
        <authorList>
            <person name="Maeda T."/>
            <person name="Takahashi S."/>
            <person name="Yoshida T."/>
            <person name="Shimamura S."/>
            <person name="Takaki Y."/>
            <person name="Nagai Y."/>
            <person name="Toyoda A."/>
            <person name="Suzuki Y."/>
            <person name="Arimoto A."/>
            <person name="Ishii H."/>
            <person name="Satoh N."/>
            <person name="Nishiyama T."/>
            <person name="Hasebe M."/>
            <person name="Maruyama T."/>
            <person name="Minagawa J."/>
            <person name="Obokata J."/>
            <person name="Shigenobu S."/>
        </authorList>
    </citation>
    <scope>NUCLEOTIDE SEQUENCE [LARGE SCALE GENOMIC DNA]</scope>
</reference>
<evidence type="ECO:0000313" key="3">
    <source>
        <dbReference type="Proteomes" id="UP000735302"/>
    </source>
</evidence>
<feature type="region of interest" description="Disordered" evidence="1">
    <location>
        <begin position="1"/>
        <end position="30"/>
    </location>
</feature>
<evidence type="ECO:0000256" key="1">
    <source>
        <dbReference type="SAM" id="MobiDB-lite"/>
    </source>
</evidence>
<feature type="compositionally biased region" description="Polar residues" evidence="1">
    <location>
        <begin position="204"/>
        <end position="217"/>
    </location>
</feature>